<dbReference type="HOGENOM" id="CLU_1738016_0_0_9"/>
<feature type="transmembrane region" description="Helical" evidence="1">
    <location>
        <begin position="6"/>
        <end position="25"/>
    </location>
</feature>
<dbReference type="Proteomes" id="UP000007434">
    <property type="component" value="Chromosome"/>
</dbReference>
<dbReference type="RefSeq" id="WP_013406176.1">
    <property type="nucleotide sequence ID" value="NC_014654.1"/>
</dbReference>
<name>E4RIM9_HALHG</name>
<dbReference type="STRING" id="656519.Halsa_1676"/>
<accession>E4RIM9</accession>
<evidence type="ECO:0000256" key="1">
    <source>
        <dbReference type="SAM" id="Phobius"/>
    </source>
</evidence>
<dbReference type="EMBL" id="CP002304">
    <property type="protein sequence ID" value="ADQ15099.1"/>
    <property type="molecule type" value="Genomic_DNA"/>
</dbReference>
<reference evidence="2 3" key="2">
    <citation type="journal article" date="2011" name="J. Bacteriol.">
        <title>Complete Genome Sequence of the Haloalkaliphilic, Hydrogen Producing Halanaerobium hydrogenoformans.</title>
        <authorList>
            <person name="Brown S.D."/>
            <person name="Begemann M.B."/>
            <person name="Mormile M.R."/>
            <person name="Wall J.D."/>
            <person name="Han C.S."/>
            <person name="Goodwin L.A."/>
            <person name="Pitluck S."/>
            <person name="Land M.L."/>
            <person name="Hauser L.J."/>
            <person name="Elias D.A."/>
        </authorList>
    </citation>
    <scope>NUCLEOTIDE SEQUENCE [LARGE SCALE GENOMIC DNA]</scope>
    <source>
        <strain evidence="3">sapolanicus</strain>
    </source>
</reference>
<sequence>MESLIYLLPVLIFFFVVFVKVINTFKKIFNFIQEKAAELEADVKEGRSQNRDYDYDYNYETEQQGSREEYKLAYEEEPPEKSSKTELEKEAINKKVELKRNERMKKEKRIFTSKKDGVSFAEKFQDYSELEKAVLYKEILAEPKALQRKN</sequence>
<gene>
    <name evidence="2" type="ordered locus">Halsa_1676</name>
</gene>
<keyword evidence="1" id="KW-1133">Transmembrane helix</keyword>
<organism evidence="2 3">
    <name type="scientific">Halanaerobium hydrogeniformans</name>
    <name type="common">Halanaerobium sp. (strain sapolanicus)</name>
    <dbReference type="NCBI Taxonomy" id="656519"/>
    <lineage>
        <taxon>Bacteria</taxon>
        <taxon>Bacillati</taxon>
        <taxon>Bacillota</taxon>
        <taxon>Clostridia</taxon>
        <taxon>Halanaerobiales</taxon>
        <taxon>Halanaerobiaceae</taxon>
        <taxon>Halanaerobium</taxon>
    </lineage>
</organism>
<evidence type="ECO:0000313" key="3">
    <source>
        <dbReference type="Proteomes" id="UP000007434"/>
    </source>
</evidence>
<keyword evidence="3" id="KW-1185">Reference proteome</keyword>
<keyword evidence="1" id="KW-0472">Membrane</keyword>
<dbReference type="AlphaFoldDB" id="E4RIM9"/>
<proteinExistence type="predicted"/>
<dbReference type="OrthoDB" id="2113021at2"/>
<dbReference type="KEGG" id="has:Halsa_1676"/>
<keyword evidence="1" id="KW-0812">Transmembrane</keyword>
<reference evidence="2 3" key="1">
    <citation type="submission" date="2010-11" db="EMBL/GenBank/DDBJ databases">
        <title>Complete sequence of Halanaerobium sp. sapolanicus.</title>
        <authorList>
            <consortium name="US DOE Joint Genome Institute"/>
            <person name="Lucas S."/>
            <person name="Copeland A."/>
            <person name="Lapidus A."/>
            <person name="Cheng J.-F."/>
            <person name="Bruce D."/>
            <person name="Goodwin L."/>
            <person name="Pitluck S."/>
            <person name="Davenport K."/>
            <person name="Detter J.C."/>
            <person name="Han C."/>
            <person name="Tapia R."/>
            <person name="Land M."/>
            <person name="Hauser L."/>
            <person name="Jeffries C."/>
            <person name="Kyrpides N."/>
            <person name="Ivanova N."/>
            <person name="Mikhailova N."/>
            <person name="Begemann M.B."/>
            <person name="Mormile M.R."/>
            <person name="Wall J.D."/>
            <person name="Elias D.A."/>
            <person name="Woyke T."/>
        </authorList>
    </citation>
    <scope>NUCLEOTIDE SEQUENCE [LARGE SCALE GENOMIC DNA]</scope>
    <source>
        <strain evidence="3">sapolanicus</strain>
    </source>
</reference>
<protein>
    <submittedName>
        <fullName evidence="2">Uncharacterized protein</fullName>
    </submittedName>
</protein>
<evidence type="ECO:0000313" key="2">
    <source>
        <dbReference type="EMBL" id="ADQ15099.1"/>
    </source>
</evidence>